<keyword evidence="2" id="KW-1185">Reference proteome</keyword>
<reference evidence="1 2" key="1">
    <citation type="submission" date="2019-05" db="EMBL/GenBank/DDBJ databases">
        <title>Another draft genome of Portunus trituberculatus and its Hox gene families provides insights of decapod evolution.</title>
        <authorList>
            <person name="Jeong J.-H."/>
            <person name="Song I."/>
            <person name="Kim S."/>
            <person name="Choi T."/>
            <person name="Kim D."/>
            <person name="Ryu S."/>
            <person name="Kim W."/>
        </authorList>
    </citation>
    <scope>NUCLEOTIDE SEQUENCE [LARGE SCALE GENOMIC DNA]</scope>
    <source>
        <tissue evidence="1">Muscle</tissue>
    </source>
</reference>
<sequence>MRCGAGREDVTVATCCKASCSYRAGGIGLGGGSERHLWRW</sequence>
<organism evidence="1 2">
    <name type="scientific">Portunus trituberculatus</name>
    <name type="common">Swimming crab</name>
    <name type="synonym">Neptunus trituberculatus</name>
    <dbReference type="NCBI Taxonomy" id="210409"/>
    <lineage>
        <taxon>Eukaryota</taxon>
        <taxon>Metazoa</taxon>
        <taxon>Ecdysozoa</taxon>
        <taxon>Arthropoda</taxon>
        <taxon>Crustacea</taxon>
        <taxon>Multicrustacea</taxon>
        <taxon>Malacostraca</taxon>
        <taxon>Eumalacostraca</taxon>
        <taxon>Eucarida</taxon>
        <taxon>Decapoda</taxon>
        <taxon>Pleocyemata</taxon>
        <taxon>Brachyura</taxon>
        <taxon>Eubrachyura</taxon>
        <taxon>Portunoidea</taxon>
        <taxon>Portunidae</taxon>
        <taxon>Portuninae</taxon>
        <taxon>Portunus</taxon>
    </lineage>
</organism>
<evidence type="ECO:0000313" key="1">
    <source>
        <dbReference type="EMBL" id="MPC37019.1"/>
    </source>
</evidence>
<dbReference type="AlphaFoldDB" id="A0A5B7EVG1"/>
<gene>
    <name evidence="1" type="ORF">E2C01_030491</name>
</gene>
<comment type="caution">
    <text evidence="1">The sequence shown here is derived from an EMBL/GenBank/DDBJ whole genome shotgun (WGS) entry which is preliminary data.</text>
</comment>
<accession>A0A5B7EVG1</accession>
<proteinExistence type="predicted"/>
<protein>
    <submittedName>
        <fullName evidence="1">Uncharacterized protein</fullName>
    </submittedName>
</protein>
<name>A0A5B7EVG1_PORTR</name>
<dbReference type="Proteomes" id="UP000324222">
    <property type="component" value="Unassembled WGS sequence"/>
</dbReference>
<dbReference type="EMBL" id="VSRR010003662">
    <property type="protein sequence ID" value="MPC37019.1"/>
    <property type="molecule type" value="Genomic_DNA"/>
</dbReference>
<evidence type="ECO:0000313" key="2">
    <source>
        <dbReference type="Proteomes" id="UP000324222"/>
    </source>
</evidence>